<accession>A0A6V8NP26</accession>
<keyword evidence="3" id="KW-0479">Metal-binding</keyword>
<dbReference type="PANTHER" id="PTHR10229">
    <property type="entry name" value="GTP-BINDING PROTEIN HFLX"/>
    <property type="match status" value="1"/>
</dbReference>
<evidence type="ECO:0000256" key="4">
    <source>
        <dbReference type="ARBA" id="ARBA00022741"/>
    </source>
</evidence>
<dbReference type="InterPro" id="IPR042108">
    <property type="entry name" value="GTPase_HflX_N_sf"/>
</dbReference>
<dbReference type="FunFam" id="3.40.50.11060:FF:000001">
    <property type="entry name" value="GTPase HflX"/>
    <property type="match status" value="1"/>
</dbReference>
<sequence>MSFCGEIEYNVFMSEPSSSKLNEVSPDALERAILVSIKTPSQTQAEVEESIEELARLSSTAGAMVVDKIIQPKSSPDPKFFIGKGKVEEIKATITSGGVNLVIFDEELSATQQHNLQKELGIKVLDRTALILDIFA</sequence>
<evidence type="ECO:0000259" key="7">
    <source>
        <dbReference type="Pfam" id="PF13167"/>
    </source>
</evidence>
<reference evidence="8 9" key="1">
    <citation type="journal article" date="2020" name="Front. Microbiol.">
        <title>Single-cell genomics of novel Actinobacteria with the Wood-Ljungdahl pathway discovered in a serpentinizing system.</title>
        <authorList>
            <person name="Merino N."/>
            <person name="Kawai M."/>
            <person name="Boyd E.S."/>
            <person name="Colman D.R."/>
            <person name="McGlynn S.E."/>
            <person name="Nealson K.H."/>
            <person name="Kurokawa K."/>
            <person name="Hongoh Y."/>
        </authorList>
    </citation>
    <scope>NUCLEOTIDE SEQUENCE [LARGE SCALE GENOMIC DNA]</scope>
    <source>
        <strain evidence="8 9">S06</strain>
    </source>
</reference>
<dbReference type="PANTHER" id="PTHR10229:SF0">
    <property type="entry name" value="GTP-BINDING PROTEIN 6-RELATED"/>
    <property type="match status" value="1"/>
</dbReference>
<dbReference type="Proteomes" id="UP000580051">
    <property type="component" value="Unassembled WGS sequence"/>
</dbReference>
<dbReference type="InterPro" id="IPR016496">
    <property type="entry name" value="GTPase_HflX"/>
</dbReference>
<keyword evidence="5" id="KW-0460">Magnesium</keyword>
<keyword evidence="6" id="KW-0342">GTP-binding</keyword>
<proteinExistence type="predicted"/>
<keyword evidence="4" id="KW-0547">Nucleotide-binding</keyword>
<evidence type="ECO:0000256" key="5">
    <source>
        <dbReference type="ARBA" id="ARBA00022842"/>
    </source>
</evidence>
<dbReference type="Pfam" id="PF13167">
    <property type="entry name" value="GTP-bdg_N"/>
    <property type="match status" value="1"/>
</dbReference>
<evidence type="ECO:0000313" key="8">
    <source>
        <dbReference type="EMBL" id="GFP21080.1"/>
    </source>
</evidence>
<protein>
    <submittedName>
        <fullName evidence="8">GTPase</fullName>
    </submittedName>
</protein>
<dbReference type="AlphaFoldDB" id="A0A6V8NP26"/>
<gene>
    <name evidence="8" type="ORF">HKBW3S06_00306</name>
</gene>
<dbReference type="Gene3D" id="3.40.50.11060">
    <property type="entry name" value="GTPase HflX, N-terminal domain"/>
    <property type="match status" value="1"/>
</dbReference>
<dbReference type="InterPro" id="IPR025121">
    <property type="entry name" value="GTPase_HflX_N"/>
</dbReference>
<dbReference type="GO" id="GO:0005525">
    <property type="term" value="F:GTP binding"/>
    <property type="evidence" value="ECO:0007669"/>
    <property type="project" value="UniProtKB-KW"/>
</dbReference>
<name>A0A6V8NP26_9ACTN</name>
<feature type="domain" description="GTPase HflX N-terminal" evidence="7">
    <location>
        <begin position="48"/>
        <end position="136"/>
    </location>
</feature>
<dbReference type="GO" id="GO:0046872">
    <property type="term" value="F:metal ion binding"/>
    <property type="evidence" value="ECO:0007669"/>
    <property type="project" value="UniProtKB-KW"/>
</dbReference>
<evidence type="ECO:0000313" key="9">
    <source>
        <dbReference type="Proteomes" id="UP000580051"/>
    </source>
</evidence>
<evidence type="ECO:0000256" key="2">
    <source>
        <dbReference type="ARBA" id="ARBA00022490"/>
    </source>
</evidence>
<comment type="caution">
    <text evidence="8">The sequence shown here is derived from an EMBL/GenBank/DDBJ whole genome shotgun (WGS) entry which is preliminary data.</text>
</comment>
<evidence type="ECO:0000256" key="3">
    <source>
        <dbReference type="ARBA" id="ARBA00022723"/>
    </source>
</evidence>
<comment type="subcellular location">
    <subcellularLocation>
        <location evidence="1">Cytoplasm</location>
    </subcellularLocation>
</comment>
<dbReference type="GO" id="GO:0043022">
    <property type="term" value="F:ribosome binding"/>
    <property type="evidence" value="ECO:0007669"/>
    <property type="project" value="TreeGrafter"/>
</dbReference>
<dbReference type="GO" id="GO:0005737">
    <property type="term" value="C:cytoplasm"/>
    <property type="evidence" value="ECO:0007669"/>
    <property type="project" value="UniProtKB-SubCell"/>
</dbReference>
<organism evidence="8 9">
    <name type="scientific">Candidatus Hakubella thermalkaliphila</name>
    <dbReference type="NCBI Taxonomy" id="2754717"/>
    <lineage>
        <taxon>Bacteria</taxon>
        <taxon>Bacillati</taxon>
        <taxon>Actinomycetota</taxon>
        <taxon>Actinomycetota incertae sedis</taxon>
        <taxon>Candidatus Hakubellales</taxon>
        <taxon>Candidatus Hakubellaceae</taxon>
        <taxon>Candidatus Hakubella</taxon>
    </lineage>
</organism>
<keyword evidence="2" id="KW-0963">Cytoplasm</keyword>
<dbReference type="EMBL" id="BLRV01000016">
    <property type="protein sequence ID" value="GFP21080.1"/>
    <property type="molecule type" value="Genomic_DNA"/>
</dbReference>
<evidence type="ECO:0000256" key="1">
    <source>
        <dbReference type="ARBA" id="ARBA00004496"/>
    </source>
</evidence>
<evidence type="ECO:0000256" key="6">
    <source>
        <dbReference type="ARBA" id="ARBA00023134"/>
    </source>
</evidence>